<gene>
    <name evidence="2" type="ORF">NKR23_g4113</name>
</gene>
<evidence type="ECO:0000313" key="2">
    <source>
        <dbReference type="EMBL" id="KAJ9149781.1"/>
    </source>
</evidence>
<keyword evidence="1" id="KW-0472">Membrane</keyword>
<feature type="transmembrane region" description="Helical" evidence="1">
    <location>
        <begin position="205"/>
        <end position="226"/>
    </location>
</feature>
<keyword evidence="1" id="KW-1133">Transmembrane helix</keyword>
<comment type="caution">
    <text evidence="2">The sequence shown here is derived from an EMBL/GenBank/DDBJ whole genome shotgun (WGS) entry which is preliminary data.</text>
</comment>
<organism evidence="2 3">
    <name type="scientific">Pleurostoma richardsiae</name>
    <dbReference type="NCBI Taxonomy" id="41990"/>
    <lineage>
        <taxon>Eukaryota</taxon>
        <taxon>Fungi</taxon>
        <taxon>Dikarya</taxon>
        <taxon>Ascomycota</taxon>
        <taxon>Pezizomycotina</taxon>
        <taxon>Sordariomycetes</taxon>
        <taxon>Sordariomycetidae</taxon>
        <taxon>Calosphaeriales</taxon>
        <taxon>Pleurostomataceae</taxon>
        <taxon>Pleurostoma</taxon>
    </lineage>
</organism>
<reference evidence="2" key="1">
    <citation type="submission" date="2022-07" db="EMBL/GenBank/DDBJ databases">
        <title>Fungi with potential for degradation of polypropylene.</title>
        <authorList>
            <person name="Gostincar C."/>
        </authorList>
    </citation>
    <scope>NUCLEOTIDE SEQUENCE</scope>
    <source>
        <strain evidence="2">EXF-13308</strain>
    </source>
</reference>
<name>A0AA38RK50_9PEZI</name>
<keyword evidence="3" id="KW-1185">Reference proteome</keyword>
<dbReference type="AlphaFoldDB" id="A0AA38RK50"/>
<protein>
    <submittedName>
        <fullName evidence="2">Uncharacterized protein</fullName>
    </submittedName>
</protein>
<evidence type="ECO:0000313" key="3">
    <source>
        <dbReference type="Proteomes" id="UP001174694"/>
    </source>
</evidence>
<proteinExistence type="predicted"/>
<accession>A0AA38RK50</accession>
<dbReference type="Gene3D" id="1.20.58.340">
    <property type="entry name" value="Magnesium transport protein CorA, transmembrane region"/>
    <property type="match status" value="1"/>
</dbReference>
<feature type="transmembrane region" description="Helical" evidence="1">
    <location>
        <begin position="171"/>
        <end position="193"/>
    </location>
</feature>
<dbReference type="Proteomes" id="UP001174694">
    <property type="component" value="Unassembled WGS sequence"/>
</dbReference>
<keyword evidence="1" id="KW-0812">Transmembrane</keyword>
<sequence length="255" mass="29382">MDPSSYLHLGNAGIDLRSSRIGIYCRYDAKTTIMLCMDFQDGRWYEMAEEPYNRLKEIIGHSSATEEVLDPIDIHAPLFSSSARWWTQVISHLKRQLAHYETQLLEEKTILDLLTQVVKWRNDMLLVSYGNSTRKLLKSARAQAKASQGMMRESHRMARDTRMDSVSMKAIAILTMAFLPATSFAAALAMPFFAQVTWLDDPAKAWIWVILTAPTTVICFLVYRFYTKKELKLLRKSEESHEEDELESLDFELEG</sequence>
<evidence type="ECO:0000256" key="1">
    <source>
        <dbReference type="SAM" id="Phobius"/>
    </source>
</evidence>
<dbReference type="EMBL" id="JANBVO010000009">
    <property type="protein sequence ID" value="KAJ9149781.1"/>
    <property type="molecule type" value="Genomic_DNA"/>
</dbReference>